<feature type="transmembrane region" description="Helical" evidence="1">
    <location>
        <begin position="747"/>
        <end position="771"/>
    </location>
</feature>
<evidence type="ECO:0000256" key="1">
    <source>
        <dbReference type="SAM" id="Phobius"/>
    </source>
</evidence>
<feature type="transmembrane region" description="Helical" evidence="1">
    <location>
        <begin position="815"/>
        <end position="837"/>
    </location>
</feature>
<feature type="transmembrane region" description="Helical" evidence="1">
    <location>
        <begin position="57"/>
        <end position="78"/>
    </location>
</feature>
<reference evidence="2 3" key="1">
    <citation type="submission" date="2024-02" db="EMBL/GenBank/DDBJ databases">
        <authorList>
            <person name="Vignale AGUSTIN F."/>
            <person name="Sosa J E."/>
            <person name="Modenutti C."/>
        </authorList>
    </citation>
    <scope>NUCLEOTIDE SEQUENCE [LARGE SCALE GENOMIC DNA]</scope>
</reference>
<keyword evidence="3" id="KW-1185">Reference proteome</keyword>
<evidence type="ECO:0000313" key="3">
    <source>
        <dbReference type="Proteomes" id="UP001642360"/>
    </source>
</evidence>
<feature type="transmembrane region" description="Helical" evidence="1">
    <location>
        <begin position="32"/>
        <end position="52"/>
    </location>
</feature>
<gene>
    <name evidence="2" type="ORF">ILEXP_LOCUS19731</name>
</gene>
<sequence length="869" mass="94919">MVLVQALAFIVVVLILFRGGHKVEELISKACLQYGTISLFIYVCSLAFAHLIAKGNIFVIVALSAMSIIVISGFKFAATFQDSVAIARWVMLQSILAEFILFLNDMFVVTIITIFPVLPAVFAMRFSVLKPCFKSKHVPVRPKIDACFAYQFGAGGAVNAVDKLDASSISDEVLLNHGSGQPLTTLAGRTPVNNGESTENAMLIPQQDGLKLLIPSVVDSSVCEKLPIEQKNEVSTEKKSADKETIFALQTPVAVLEGSDMNVKVSISADIPLKNDKNVGVTLLTEPAKQGEDAKFKSTHKGMQCETPDFMCHLCKGLHVIPYCNPDFHTSDVVIYCEGGLIEAVKIRIDVNFLSDFLFRYDLSNLHLAETVSLKALLSMMVLHAYCVVYRDGAYHSKVSQHAITGTKVDIPTEDHVKIDRNVLISLGQDALLIQDNQVNHAKRLKAVPAKSRTKKAQLNQQLLKEQKILAIHQKQGIHHILQLNFHVGRVSSTAREVRGVEIIKSIVYGGLIESITSLGVMSSAAAGDAATYGAYHSKVSQHAITGTKVDIPTEDHFKIDRNVLISLGQDALLIQDNQVNHAKRLKAVPAKSRTEPPPAVENIHNFFCHSLLTMLILVNNCLPGKETVIIVEEGPIESTATQRAENIGNSPKTGHTPHTTTQLHVGRVSSTAREVHGVEIIKSIVYGGLIESITSLGVVSSAAAGDAATCKCVLWELKKYQSGGASNQETERVDWYQELLGRRQNFLFYAAAAVLSFLVVGLLPPVIYGFSFQRSDDRDLKLVAVAATSLLCIILLSIGKAYVQRPPKSYITTAVYYVMIEFGVSAVSFAVGNLIMKLLEKLRLCQSNSLVTLPLLKTEPVKPVWASY</sequence>
<proteinExistence type="predicted"/>
<dbReference type="EMBL" id="CAUOFW020002158">
    <property type="protein sequence ID" value="CAK9151557.1"/>
    <property type="molecule type" value="Genomic_DNA"/>
</dbReference>
<organism evidence="2 3">
    <name type="scientific">Ilex paraguariensis</name>
    <name type="common">yerba mate</name>
    <dbReference type="NCBI Taxonomy" id="185542"/>
    <lineage>
        <taxon>Eukaryota</taxon>
        <taxon>Viridiplantae</taxon>
        <taxon>Streptophyta</taxon>
        <taxon>Embryophyta</taxon>
        <taxon>Tracheophyta</taxon>
        <taxon>Spermatophyta</taxon>
        <taxon>Magnoliopsida</taxon>
        <taxon>eudicotyledons</taxon>
        <taxon>Gunneridae</taxon>
        <taxon>Pentapetalae</taxon>
        <taxon>asterids</taxon>
        <taxon>campanulids</taxon>
        <taxon>Aquifoliales</taxon>
        <taxon>Aquifoliaceae</taxon>
        <taxon>Ilex</taxon>
    </lineage>
</organism>
<keyword evidence="1" id="KW-0812">Transmembrane</keyword>
<keyword evidence="1" id="KW-0472">Membrane</keyword>
<feature type="transmembrane region" description="Helical" evidence="1">
    <location>
        <begin position="783"/>
        <end position="803"/>
    </location>
</feature>
<dbReference type="PANTHER" id="PTHR38937">
    <property type="entry name" value="MEMBRANE PROTEIN OF ER BODY-LIKE PROTEIN"/>
    <property type="match status" value="1"/>
</dbReference>
<name>A0ABC8SAR1_9AQUA</name>
<feature type="transmembrane region" description="Helical" evidence="1">
    <location>
        <begin position="108"/>
        <end position="128"/>
    </location>
</feature>
<dbReference type="InterPro" id="IPR052843">
    <property type="entry name" value="ER_body_metal_sequester"/>
</dbReference>
<dbReference type="PANTHER" id="PTHR38937:SF2">
    <property type="entry name" value="MEMBRANE PROTEIN OF ER BODY-LIKE PROTEIN ISOFORM X1"/>
    <property type="match status" value="1"/>
</dbReference>
<dbReference type="AlphaFoldDB" id="A0ABC8SAR1"/>
<evidence type="ECO:0000313" key="2">
    <source>
        <dbReference type="EMBL" id="CAK9151557.1"/>
    </source>
</evidence>
<keyword evidence="1" id="KW-1133">Transmembrane helix</keyword>
<protein>
    <submittedName>
        <fullName evidence="2">Uncharacterized protein</fullName>
    </submittedName>
</protein>
<dbReference type="Proteomes" id="UP001642360">
    <property type="component" value="Unassembled WGS sequence"/>
</dbReference>
<accession>A0ABC8SAR1</accession>
<comment type="caution">
    <text evidence="2">The sequence shown here is derived from an EMBL/GenBank/DDBJ whole genome shotgun (WGS) entry which is preliminary data.</text>
</comment>